<dbReference type="Pfam" id="PF13041">
    <property type="entry name" value="PPR_2"/>
    <property type="match status" value="1"/>
</dbReference>
<reference evidence="3 4" key="1">
    <citation type="submission" date="2019-01" db="EMBL/GenBank/DDBJ databases">
        <title>Draft Genome Sequencing of Zygosaccharomyces mellis Ca-7.</title>
        <authorList>
            <person name="Shiwa Y."/>
            <person name="Kanesaki Y."/>
            <person name="Ishige T."/>
            <person name="Mura K."/>
            <person name="Hori T."/>
            <person name="Tamura T."/>
        </authorList>
    </citation>
    <scope>NUCLEOTIDE SEQUENCE [LARGE SCALE GENOMIC DNA]</scope>
    <source>
        <strain evidence="3 4">Ca-7</strain>
    </source>
</reference>
<protein>
    <submittedName>
        <fullName evidence="3">Mitochondrial translation initiation protein</fullName>
    </submittedName>
</protein>
<organism evidence="3 4">
    <name type="scientific">Zygosaccharomyces mellis</name>
    <dbReference type="NCBI Taxonomy" id="42258"/>
    <lineage>
        <taxon>Eukaryota</taxon>
        <taxon>Fungi</taxon>
        <taxon>Dikarya</taxon>
        <taxon>Ascomycota</taxon>
        <taxon>Saccharomycotina</taxon>
        <taxon>Saccharomycetes</taxon>
        <taxon>Saccharomycetales</taxon>
        <taxon>Saccharomycetaceae</taxon>
        <taxon>Zygosaccharomyces</taxon>
    </lineage>
</organism>
<dbReference type="InterPro" id="IPR051240">
    <property type="entry name" value="Mito_RNA-Proc/Resp"/>
</dbReference>
<dbReference type="PANTHER" id="PTHR47933">
    <property type="entry name" value="PENTATRICOPEPTIDE REPEAT-CONTAINING PROTEIN 1, MITOCHONDRIAL"/>
    <property type="match status" value="1"/>
</dbReference>
<dbReference type="EMBL" id="BIMX01000015">
    <property type="protein sequence ID" value="GCF00032.1"/>
    <property type="molecule type" value="Genomic_DNA"/>
</dbReference>
<comment type="subcellular location">
    <subcellularLocation>
        <location evidence="1">Mitochondrion</location>
    </subcellularLocation>
</comment>
<dbReference type="PANTHER" id="PTHR47933:SF40">
    <property type="entry name" value="PENTATRICOPEPTIDE REPEAT-CONTAINING PROTEIN 1, MITOCHONDRIAL-RELATED"/>
    <property type="match status" value="1"/>
</dbReference>
<proteinExistence type="predicted"/>
<dbReference type="OrthoDB" id="185373at2759"/>
<dbReference type="GO" id="GO:0003729">
    <property type="term" value="F:mRNA binding"/>
    <property type="evidence" value="ECO:0007669"/>
    <property type="project" value="TreeGrafter"/>
</dbReference>
<dbReference type="InterPro" id="IPR011990">
    <property type="entry name" value="TPR-like_helical_dom_sf"/>
</dbReference>
<gene>
    <name evidence="3" type="primary">AEP3</name>
    <name evidence="3" type="ORF">ZYGM_000536</name>
</gene>
<dbReference type="InterPro" id="IPR002885">
    <property type="entry name" value="PPR_rpt"/>
</dbReference>
<keyword evidence="2" id="KW-0677">Repeat</keyword>
<dbReference type="Proteomes" id="UP000301737">
    <property type="component" value="Unassembled WGS sequence"/>
</dbReference>
<keyword evidence="4" id="KW-1185">Reference proteome</keyword>
<dbReference type="Gene3D" id="1.25.40.10">
    <property type="entry name" value="Tetratricopeptide repeat domain"/>
    <property type="match status" value="2"/>
</dbReference>
<comment type="caution">
    <text evidence="3">The sequence shown here is derived from an EMBL/GenBank/DDBJ whole genome shotgun (WGS) entry which is preliminary data.</text>
</comment>
<dbReference type="AlphaFoldDB" id="A0A4C2E7V0"/>
<evidence type="ECO:0000313" key="4">
    <source>
        <dbReference type="Proteomes" id="UP000301737"/>
    </source>
</evidence>
<evidence type="ECO:0000256" key="2">
    <source>
        <dbReference type="ARBA" id="ARBA00022737"/>
    </source>
</evidence>
<sequence length="602" mass="70158">MNVLQRLSDILVKDGLKTSVLFREDVLPNMFESAKSTVKINKQKNVVKKVPSKDVTIKKNIHLVGKGSSLSKKATKEYLSPLQGHSISRHNVLNNYDEAKASRMHSWLENVERSPNSQEVLFTKFRQFTGDMLAALIACSPPKVRISSQNLMRNYMKYSTGEVPQIPKFQENPRNFEAYIGLLTHTKFLYRNSSSTNGIVPKILRNLMHPGNIKTLHLRTTKCYNDMMYYFSEKFDFATCRELFVQMKVENVPPSTVTYNILLRAVVKNSHIRKNKFPDEEVMYYLKDMKNRGVEADSVTWTTCYNFLKEDVSRLLFVEQFHERGVPLTRDFVYTVLRNGDYNSTECLKFLANNKIPLDGKSFKLCVSRLLQENRIDIAWVFLEHTLKNSDREFKLGANILNEFLRVFASDGRFDLCLMTFNTCVQDRGLKPDVHTFDMLFKSLVKNGYHKNFCVMLTFLQNLKKKYGFENKTNYWLIKAQSMGKFNIDPQWRCVTSEQLQRAERWVNLLKWGVDTNTFSTKVWSTHGTRFRNALRFIGCIPLAYRNSGKQQDTRGLTIRKAEYRRRIRHIALQNALLKRVPYAKDWYGALKKELSDRGVVV</sequence>
<accession>A0A4C2E7V0</accession>
<evidence type="ECO:0000256" key="1">
    <source>
        <dbReference type="ARBA" id="ARBA00004173"/>
    </source>
</evidence>
<name>A0A4C2E7V0_9SACH</name>
<dbReference type="GO" id="GO:0005739">
    <property type="term" value="C:mitochondrion"/>
    <property type="evidence" value="ECO:0007669"/>
    <property type="project" value="UniProtKB-SubCell"/>
</dbReference>
<evidence type="ECO:0000313" key="3">
    <source>
        <dbReference type="EMBL" id="GCF00032.1"/>
    </source>
</evidence>